<evidence type="ECO:0008006" key="3">
    <source>
        <dbReference type="Google" id="ProtNLM"/>
    </source>
</evidence>
<name>A0ABP8EIY4_9MICO</name>
<dbReference type="SUPFAM" id="SSF53850">
    <property type="entry name" value="Periplasmic binding protein-like II"/>
    <property type="match status" value="1"/>
</dbReference>
<protein>
    <recommendedName>
        <fullName evidence="3">Spermidine/putrescine transport system substrate-binding protein</fullName>
    </recommendedName>
</protein>
<dbReference type="EMBL" id="BAABAZ010000005">
    <property type="protein sequence ID" value="GAA4283925.1"/>
    <property type="molecule type" value="Genomic_DNA"/>
</dbReference>
<evidence type="ECO:0000313" key="1">
    <source>
        <dbReference type="EMBL" id="GAA4283925.1"/>
    </source>
</evidence>
<accession>A0ABP8EIY4</accession>
<keyword evidence="2" id="KW-1185">Reference proteome</keyword>
<proteinExistence type="predicted"/>
<evidence type="ECO:0000313" key="2">
    <source>
        <dbReference type="Proteomes" id="UP001501586"/>
    </source>
</evidence>
<comment type="caution">
    <text evidence="1">The sequence shown here is derived from an EMBL/GenBank/DDBJ whole genome shotgun (WGS) entry which is preliminary data.</text>
</comment>
<dbReference type="Gene3D" id="3.40.190.10">
    <property type="entry name" value="Periplasmic binding protein-like II"/>
    <property type="match status" value="2"/>
</dbReference>
<sequence length="97" mass="10994">MVRQLLVPLAATHKANAEALMNYYYDPAVAAEVAAYVNYICPVQGAREAMEKLDPSLVDNPLIFPTDEFLENVSAMRPVEREEEQKYIDMFQRAIGK</sequence>
<organism evidence="1 2">
    <name type="scientific">Brevibacterium daeguense</name>
    <dbReference type="NCBI Taxonomy" id="909936"/>
    <lineage>
        <taxon>Bacteria</taxon>
        <taxon>Bacillati</taxon>
        <taxon>Actinomycetota</taxon>
        <taxon>Actinomycetes</taxon>
        <taxon>Micrococcales</taxon>
        <taxon>Brevibacteriaceae</taxon>
        <taxon>Brevibacterium</taxon>
    </lineage>
</organism>
<dbReference type="RefSeq" id="WP_236864000.1">
    <property type="nucleotide sequence ID" value="NZ_BAABAZ010000005.1"/>
</dbReference>
<reference evidence="2" key="1">
    <citation type="journal article" date="2019" name="Int. J. Syst. Evol. Microbiol.">
        <title>The Global Catalogue of Microorganisms (GCM) 10K type strain sequencing project: providing services to taxonomists for standard genome sequencing and annotation.</title>
        <authorList>
            <consortium name="The Broad Institute Genomics Platform"/>
            <consortium name="The Broad Institute Genome Sequencing Center for Infectious Disease"/>
            <person name="Wu L."/>
            <person name="Ma J."/>
        </authorList>
    </citation>
    <scope>NUCLEOTIDE SEQUENCE [LARGE SCALE GENOMIC DNA]</scope>
    <source>
        <strain evidence="2">JCM 17458</strain>
    </source>
</reference>
<dbReference type="Proteomes" id="UP001501586">
    <property type="component" value="Unassembled WGS sequence"/>
</dbReference>
<gene>
    <name evidence="1" type="ORF">GCM10022261_14560</name>
</gene>